<dbReference type="Pfam" id="PF14372">
    <property type="entry name" value="hAT-like_RNase-H"/>
    <property type="match status" value="1"/>
</dbReference>
<protein>
    <recommendedName>
        <fullName evidence="12">HAT C-terminal dimerisation domain-containing protein</fullName>
    </recommendedName>
</protein>
<feature type="region of interest" description="Disordered" evidence="7">
    <location>
        <begin position="484"/>
        <end position="504"/>
    </location>
</feature>
<feature type="non-terminal residue" evidence="10">
    <location>
        <position position="699"/>
    </location>
</feature>
<keyword evidence="4" id="KW-0862">Zinc</keyword>
<evidence type="ECO:0000259" key="9">
    <source>
        <dbReference type="Pfam" id="PF14372"/>
    </source>
</evidence>
<dbReference type="OrthoDB" id="2610923at2759"/>
<dbReference type="InterPro" id="IPR008906">
    <property type="entry name" value="HATC_C_dom"/>
</dbReference>
<gene>
    <name evidence="10" type="ORF">AQUCO_02700001v1</name>
</gene>
<evidence type="ECO:0000256" key="6">
    <source>
        <dbReference type="ARBA" id="ARBA00023242"/>
    </source>
</evidence>
<evidence type="ECO:0000256" key="5">
    <source>
        <dbReference type="ARBA" id="ARBA00023125"/>
    </source>
</evidence>
<dbReference type="InParanoid" id="A0A2G5D4R7"/>
<evidence type="ECO:0000256" key="3">
    <source>
        <dbReference type="ARBA" id="ARBA00022771"/>
    </source>
</evidence>
<reference evidence="10 11" key="1">
    <citation type="submission" date="2017-09" db="EMBL/GenBank/DDBJ databases">
        <title>WGS assembly of Aquilegia coerulea Goldsmith.</title>
        <authorList>
            <person name="Hodges S."/>
            <person name="Kramer E."/>
            <person name="Nordborg M."/>
            <person name="Tomkins J."/>
            <person name="Borevitz J."/>
            <person name="Derieg N."/>
            <person name="Yan J."/>
            <person name="Mihaltcheva S."/>
            <person name="Hayes R.D."/>
            <person name="Rokhsar D."/>
        </authorList>
    </citation>
    <scope>NUCLEOTIDE SEQUENCE [LARGE SCALE GENOMIC DNA]</scope>
    <source>
        <strain evidence="11">cv. Goldsmith</strain>
    </source>
</reference>
<dbReference type="Pfam" id="PF05699">
    <property type="entry name" value="Dimer_Tnp_hAT"/>
    <property type="match status" value="1"/>
</dbReference>
<name>A0A2G5D4R7_AQUCA</name>
<dbReference type="InterPro" id="IPR012337">
    <property type="entry name" value="RNaseH-like_sf"/>
</dbReference>
<dbReference type="PANTHER" id="PTHR46481:SF10">
    <property type="entry name" value="ZINC FINGER BED DOMAIN-CONTAINING PROTEIN 39"/>
    <property type="match status" value="1"/>
</dbReference>
<feature type="domain" description="HAT C-terminal dimerisation" evidence="8">
    <location>
        <begin position="617"/>
        <end position="699"/>
    </location>
</feature>
<keyword evidence="3" id="KW-0863">Zinc-finger</keyword>
<dbReference type="GO" id="GO:0005634">
    <property type="term" value="C:nucleus"/>
    <property type="evidence" value="ECO:0007669"/>
    <property type="project" value="UniProtKB-SubCell"/>
</dbReference>
<evidence type="ECO:0000313" key="11">
    <source>
        <dbReference type="Proteomes" id="UP000230069"/>
    </source>
</evidence>
<dbReference type="PANTHER" id="PTHR46481">
    <property type="entry name" value="ZINC FINGER BED DOMAIN-CONTAINING PROTEIN 4"/>
    <property type="match status" value="1"/>
</dbReference>
<dbReference type="GO" id="GO:0003677">
    <property type="term" value="F:DNA binding"/>
    <property type="evidence" value="ECO:0007669"/>
    <property type="project" value="UniProtKB-KW"/>
</dbReference>
<evidence type="ECO:0000313" key="10">
    <source>
        <dbReference type="EMBL" id="PIA38498.1"/>
    </source>
</evidence>
<evidence type="ECO:0008006" key="12">
    <source>
        <dbReference type="Google" id="ProtNLM"/>
    </source>
</evidence>
<feature type="domain" description="hAT-like transposase RNase-H fold" evidence="9">
    <location>
        <begin position="348"/>
        <end position="446"/>
    </location>
</feature>
<keyword evidence="5" id="KW-0238">DNA-binding</keyword>
<evidence type="ECO:0000256" key="2">
    <source>
        <dbReference type="ARBA" id="ARBA00022723"/>
    </source>
</evidence>
<dbReference type="Proteomes" id="UP000230069">
    <property type="component" value="Unassembled WGS sequence"/>
</dbReference>
<evidence type="ECO:0000256" key="4">
    <source>
        <dbReference type="ARBA" id="ARBA00022833"/>
    </source>
</evidence>
<dbReference type="SUPFAM" id="SSF53098">
    <property type="entry name" value="Ribonuclease H-like"/>
    <property type="match status" value="1"/>
</dbReference>
<proteinExistence type="predicted"/>
<evidence type="ECO:0000256" key="1">
    <source>
        <dbReference type="ARBA" id="ARBA00004123"/>
    </source>
</evidence>
<accession>A0A2G5D4R7</accession>
<dbReference type="AlphaFoldDB" id="A0A2G5D4R7"/>
<feature type="compositionally biased region" description="Polar residues" evidence="7">
    <location>
        <begin position="484"/>
        <end position="494"/>
    </location>
</feature>
<keyword evidence="2" id="KW-0479">Metal-binding</keyword>
<dbReference type="InterPro" id="IPR025525">
    <property type="entry name" value="hAT-like_transposase_RNase-H"/>
</dbReference>
<keyword evidence="11" id="KW-1185">Reference proteome</keyword>
<dbReference type="GO" id="GO:0008270">
    <property type="term" value="F:zinc ion binding"/>
    <property type="evidence" value="ECO:0007669"/>
    <property type="project" value="UniProtKB-KW"/>
</dbReference>
<dbReference type="STRING" id="218851.A0A2G5D4R7"/>
<evidence type="ECO:0000256" key="7">
    <source>
        <dbReference type="SAM" id="MobiDB-lite"/>
    </source>
</evidence>
<comment type="subcellular location">
    <subcellularLocation>
        <location evidence="1">Nucleus</location>
    </subcellularLocation>
</comment>
<keyword evidence="6" id="KW-0539">Nucleus</keyword>
<dbReference type="InterPro" id="IPR052035">
    <property type="entry name" value="ZnF_BED_domain_contain"/>
</dbReference>
<evidence type="ECO:0000259" key="8">
    <source>
        <dbReference type="Pfam" id="PF05699"/>
    </source>
</evidence>
<feature type="region of interest" description="Disordered" evidence="7">
    <location>
        <begin position="55"/>
        <end position="77"/>
    </location>
</feature>
<sequence>MLHVWQILLKTTNKKILKHSPTSVGERIAGTSHLKRHIALGTCPVIRRREEKNQLTPYFPPSKSGATGSATDPPKRRYRGGMYSPNFSFDQDRCRQEVAEMIIMHEYQLHMVEHPAFISFVKNLQPRFDLVNFNTVQGDCVAIYLREKQDLVKLLGGLPGRINLTLDLWSSNQTLGYVTLTGHFIDGDWKLNRRILNVVMVPSPHSGDALSHAVGICLGDWGLENKLFTLTLDKCITNDMKNTNVLDGQLLIEHCYAHVLSSLAQYALCAMEEVVNKVREKLSFDDLTQWNTTYLMLVAAMELKEVFSCLDTADPDYSLAPSMNEWKQVETLCTILKLLFDAASILTGPTCPTANLYFHEVWKLQLELTLAAMSEDGFISDLTKPLKEKFDQYWNDCKLVLAMAVVMDPRFKMKLVEFSFGKLYGEEASIFTNIIDESIHELFSEYVETQMEQPLLLTSGYMELDNADNLISNETALDAANITANDTGNDTANEPATDAGNEPVNDTVTEVTEDAVNGTANEAVNGTANEGVIGTSNEAANDGESGTANETVNEEVIGTANETVNEEVIGTSNEAAIETADEMVIDKIELPHVSPKGGLPLLPGGDRLLDFDQTKSELDQYLEESLLPRTMEFDILGWWKLNNLKYPTLSKMARDILSISLSTVGPESVFNTAGNKLDPYRSSLRPETVEALICAKDWL</sequence>
<dbReference type="EMBL" id="KZ305044">
    <property type="protein sequence ID" value="PIA38498.1"/>
    <property type="molecule type" value="Genomic_DNA"/>
</dbReference>
<dbReference type="GO" id="GO:0046983">
    <property type="term" value="F:protein dimerization activity"/>
    <property type="evidence" value="ECO:0007669"/>
    <property type="project" value="InterPro"/>
</dbReference>
<organism evidence="10 11">
    <name type="scientific">Aquilegia coerulea</name>
    <name type="common">Rocky mountain columbine</name>
    <dbReference type="NCBI Taxonomy" id="218851"/>
    <lineage>
        <taxon>Eukaryota</taxon>
        <taxon>Viridiplantae</taxon>
        <taxon>Streptophyta</taxon>
        <taxon>Embryophyta</taxon>
        <taxon>Tracheophyta</taxon>
        <taxon>Spermatophyta</taxon>
        <taxon>Magnoliopsida</taxon>
        <taxon>Ranunculales</taxon>
        <taxon>Ranunculaceae</taxon>
        <taxon>Thalictroideae</taxon>
        <taxon>Aquilegia</taxon>
    </lineage>
</organism>